<dbReference type="PANTHER" id="PTHR46284:SF1">
    <property type="entry name" value="PROTEIN KINESIN LIGHT CHAIN-RELATED 2"/>
    <property type="match status" value="1"/>
</dbReference>
<dbReference type="InterPro" id="IPR011990">
    <property type="entry name" value="TPR-like_helical_dom_sf"/>
</dbReference>
<evidence type="ECO:0000313" key="1">
    <source>
        <dbReference type="EMBL" id="CAK9160608.1"/>
    </source>
</evidence>
<name>A0ABC8STS3_9AQUA</name>
<evidence type="ECO:0000313" key="2">
    <source>
        <dbReference type="Proteomes" id="UP001642360"/>
    </source>
</evidence>
<dbReference type="InterPro" id="IPR019734">
    <property type="entry name" value="TPR_rpt"/>
</dbReference>
<reference evidence="1 2" key="1">
    <citation type="submission" date="2024-02" db="EMBL/GenBank/DDBJ databases">
        <authorList>
            <person name="Vignale AGUSTIN F."/>
            <person name="Sosa J E."/>
            <person name="Modenutti C."/>
        </authorList>
    </citation>
    <scope>NUCLEOTIDE SEQUENCE [LARGE SCALE GENOMIC DNA]</scope>
</reference>
<dbReference type="AlphaFoldDB" id="A0ABC8STS3"/>
<dbReference type="PANTHER" id="PTHR46284">
    <property type="entry name" value="PROTEIN KINESIN LIGHT CHAIN-RELATED 3"/>
    <property type="match status" value="1"/>
</dbReference>
<dbReference type="Proteomes" id="UP001642360">
    <property type="component" value="Unassembled WGS sequence"/>
</dbReference>
<dbReference type="SUPFAM" id="SSF48452">
    <property type="entry name" value="TPR-like"/>
    <property type="match status" value="1"/>
</dbReference>
<organism evidence="1 2">
    <name type="scientific">Ilex paraguariensis</name>
    <name type="common">yerba mate</name>
    <dbReference type="NCBI Taxonomy" id="185542"/>
    <lineage>
        <taxon>Eukaryota</taxon>
        <taxon>Viridiplantae</taxon>
        <taxon>Streptophyta</taxon>
        <taxon>Embryophyta</taxon>
        <taxon>Tracheophyta</taxon>
        <taxon>Spermatophyta</taxon>
        <taxon>Magnoliopsida</taxon>
        <taxon>eudicotyledons</taxon>
        <taxon>Gunneridae</taxon>
        <taxon>Pentapetalae</taxon>
        <taxon>asterids</taxon>
        <taxon>campanulids</taxon>
        <taxon>Aquifoliales</taxon>
        <taxon>Aquifoliaceae</taxon>
        <taxon>Ilex</taxon>
    </lineage>
</organism>
<sequence>MSPEEIASGLIDISAIYESLNEPDQALKLLQRALKVYGNAPGQQSTIAGIESQMGVLYYMLGSYSDSYNSFTSAISKFRAIGEKKSALFGIALNQMGLVCVQLYAINKTADLFEEARTILETECGP</sequence>
<keyword evidence="2" id="KW-1185">Reference proteome</keyword>
<comment type="caution">
    <text evidence="1">The sequence shown here is derived from an EMBL/GenBank/DDBJ whole genome shotgun (WGS) entry which is preliminary data.</text>
</comment>
<protein>
    <recommendedName>
        <fullName evidence="3">Tetratricopeptide repeat protein</fullName>
    </recommendedName>
</protein>
<accession>A0ABC8STS3</accession>
<proteinExistence type="predicted"/>
<gene>
    <name evidence="1" type="ORF">ILEXP_LOCUS29380</name>
</gene>
<evidence type="ECO:0008006" key="3">
    <source>
        <dbReference type="Google" id="ProtNLM"/>
    </source>
</evidence>
<dbReference type="EMBL" id="CAUOFW020003547">
    <property type="protein sequence ID" value="CAK9160608.1"/>
    <property type="molecule type" value="Genomic_DNA"/>
</dbReference>
<dbReference type="SMART" id="SM00028">
    <property type="entry name" value="TPR"/>
    <property type="match status" value="3"/>
</dbReference>
<dbReference type="Gene3D" id="1.25.40.10">
    <property type="entry name" value="Tetratricopeptide repeat domain"/>
    <property type="match status" value="1"/>
</dbReference>